<keyword evidence="1" id="KW-0812">Transmembrane</keyword>
<dbReference type="RefSeq" id="WP_380705269.1">
    <property type="nucleotide sequence ID" value="NZ_JBHSAP010000015.1"/>
</dbReference>
<evidence type="ECO:0000313" key="3">
    <source>
        <dbReference type="Proteomes" id="UP001595843"/>
    </source>
</evidence>
<keyword evidence="1" id="KW-0472">Membrane</keyword>
<reference evidence="3" key="1">
    <citation type="journal article" date="2019" name="Int. J. Syst. Evol. Microbiol.">
        <title>The Global Catalogue of Microorganisms (GCM) 10K type strain sequencing project: providing services to taxonomists for standard genome sequencing and annotation.</title>
        <authorList>
            <consortium name="The Broad Institute Genomics Platform"/>
            <consortium name="The Broad Institute Genome Sequencing Center for Infectious Disease"/>
            <person name="Wu L."/>
            <person name="Ma J."/>
        </authorList>
    </citation>
    <scope>NUCLEOTIDE SEQUENCE [LARGE SCALE GENOMIC DNA]</scope>
    <source>
        <strain evidence="3">IBRC-M 10813</strain>
    </source>
</reference>
<protein>
    <recommendedName>
        <fullName evidence="4">DUF3784 domain-containing protein</fullName>
    </recommendedName>
</protein>
<dbReference type="EMBL" id="JBHSAP010000015">
    <property type="protein sequence ID" value="MFC4077455.1"/>
    <property type="molecule type" value="Genomic_DNA"/>
</dbReference>
<accession>A0ABV8JI54</accession>
<comment type="caution">
    <text evidence="2">The sequence shown here is derived from an EMBL/GenBank/DDBJ whole genome shotgun (WGS) entry which is preliminary data.</text>
</comment>
<evidence type="ECO:0000256" key="1">
    <source>
        <dbReference type="SAM" id="Phobius"/>
    </source>
</evidence>
<sequence>MEILKWSILLLVAGVIVSELYKGRFESKQESKDERGHLLIYKSKALSYTILSYGITAGVILVAILEVLKPEYFVFFVMIVMFIQSIGSSIYLFNARKL</sequence>
<organism evidence="2 3">
    <name type="scientific">Salinithrix halophila</name>
    <dbReference type="NCBI Taxonomy" id="1485204"/>
    <lineage>
        <taxon>Bacteria</taxon>
        <taxon>Bacillati</taxon>
        <taxon>Bacillota</taxon>
        <taxon>Bacilli</taxon>
        <taxon>Bacillales</taxon>
        <taxon>Thermoactinomycetaceae</taxon>
        <taxon>Salinithrix</taxon>
    </lineage>
</organism>
<proteinExistence type="predicted"/>
<dbReference type="Proteomes" id="UP001595843">
    <property type="component" value="Unassembled WGS sequence"/>
</dbReference>
<name>A0ABV8JI54_9BACL</name>
<gene>
    <name evidence="2" type="ORF">ACFOUO_11650</name>
</gene>
<keyword evidence="3" id="KW-1185">Reference proteome</keyword>
<evidence type="ECO:0008006" key="4">
    <source>
        <dbReference type="Google" id="ProtNLM"/>
    </source>
</evidence>
<evidence type="ECO:0000313" key="2">
    <source>
        <dbReference type="EMBL" id="MFC4077455.1"/>
    </source>
</evidence>
<feature type="transmembrane region" description="Helical" evidence="1">
    <location>
        <begin position="45"/>
        <end position="66"/>
    </location>
</feature>
<keyword evidence="1" id="KW-1133">Transmembrane helix</keyword>
<feature type="transmembrane region" description="Helical" evidence="1">
    <location>
        <begin position="72"/>
        <end position="93"/>
    </location>
</feature>